<feature type="chain" id="PRO_5002430648" evidence="1">
    <location>
        <begin position="22"/>
        <end position="44"/>
    </location>
</feature>
<dbReference type="AlphaFoldDB" id="A0A0E9PG81"/>
<sequence>MPRCVIHICSFVFFFYLECRAEDTVAQSIGGVIVFRSTICDTWL</sequence>
<evidence type="ECO:0000256" key="1">
    <source>
        <dbReference type="SAM" id="SignalP"/>
    </source>
</evidence>
<reference evidence="2" key="1">
    <citation type="submission" date="2014-11" db="EMBL/GenBank/DDBJ databases">
        <authorList>
            <person name="Amaro Gonzalez C."/>
        </authorList>
    </citation>
    <scope>NUCLEOTIDE SEQUENCE</scope>
</reference>
<proteinExistence type="predicted"/>
<evidence type="ECO:0000313" key="2">
    <source>
        <dbReference type="EMBL" id="JAH02843.1"/>
    </source>
</evidence>
<keyword evidence="1" id="KW-0732">Signal</keyword>
<organism evidence="2">
    <name type="scientific">Anguilla anguilla</name>
    <name type="common">European freshwater eel</name>
    <name type="synonym">Muraena anguilla</name>
    <dbReference type="NCBI Taxonomy" id="7936"/>
    <lineage>
        <taxon>Eukaryota</taxon>
        <taxon>Metazoa</taxon>
        <taxon>Chordata</taxon>
        <taxon>Craniata</taxon>
        <taxon>Vertebrata</taxon>
        <taxon>Euteleostomi</taxon>
        <taxon>Actinopterygii</taxon>
        <taxon>Neopterygii</taxon>
        <taxon>Teleostei</taxon>
        <taxon>Anguilliformes</taxon>
        <taxon>Anguillidae</taxon>
        <taxon>Anguilla</taxon>
    </lineage>
</organism>
<accession>A0A0E9PG81</accession>
<protein>
    <submittedName>
        <fullName evidence="2">Uncharacterized protein</fullName>
    </submittedName>
</protein>
<dbReference type="EMBL" id="GBXM01105734">
    <property type="protein sequence ID" value="JAH02843.1"/>
    <property type="molecule type" value="Transcribed_RNA"/>
</dbReference>
<reference evidence="2" key="2">
    <citation type="journal article" date="2015" name="Fish Shellfish Immunol.">
        <title>Early steps in the European eel (Anguilla anguilla)-Vibrio vulnificus interaction in the gills: Role of the RtxA13 toxin.</title>
        <authorList>
            <person name="Callol A."/>
            <person name="Pajuelo D."/>
            <person name="Ebbesson L."/>
            <person name="Teles M."/>
            <person name="MacKenzie S."/>
            <person name="Amaro C."/>
        </authorList>
    </citation>
    <scope>NUCLEOTIDE SEQUENCE</scope>
</reference>
<feature type="signal peptide" evidence="1">
    <location>
        <begin position="1"/>
        <end position="21"/>
    </location>
</feature>
<name>A0A0E9PG81_ANGAN</name>